<organism evidence="8 9">
    <name type="scientific">Subsaximicrobium wynnwilliamsii</name>
    <dbReference type="NCBI Taxonomy" id="291179"/>
    <lineage>
        <taxon>Bacteria</taxon>
        <taxon>Pseudomonadati</taxon>
        <taxon>Bacteroidota</taxon>
        <taxon>Flavobacteriia</taxon>
        <taxon>Flavobacteriales</taxon>
        <taxon>Flavobacteriaceae</taxon>
        <taxon>Subsaximicrobium</taxon>
    </lineage>
</organism>
<dbReference type="InterPro" id="IPR019500">
    <property type="entry name" value="Pep_S46"/>
</dbReference>
<evidence type="ECO:0000256" key="4">
    <source>
        <dbReference type="ARBA" id="ARBA00022729"/>
    </source>
</evidence>
<dbReference type="SUPFAM" id="SSF50494">
    <property type="entry name" value="Trypsin-like serine proteases"/>
    <property type="match status" value="1"/>
</dbReference>
<evidence type="ECO:0000256" key="5">
    <source>
        <dbReference type="ARBA" id="ARBA00022801"/>
    </source>
</evidence>
<dbReference type="EC" id="3.4.14.-" evidence="7"/>
<protein>
    <recommendedName>
        <fullName evidence="7">Dipeptidyl-peptidase</fullName>
        <ecNumber evidence="7">3.4.14.-</ecNumber>
    </recommendedName>
</protein>
<evidence type="ECO:0000256" key="1">
    <source>
        <dbReference type="ARBA" id="ARBA00010491"/>
    </source>
</evidence>
<keyword evidence="4" id="KW-0732">Signal</keyword>
<accession>A0A5C6ZJC1</accession>
<keyword evidence="9" id="KW-1185">Reference proteome</keyword>
<keyword evidence="2 7" id="KW-0031">Aminopeptidase</keyword>
<dbReference type="Proteomes" id="UP000321578">
    <property type="component" value="Unassembled WGS sequence"/>
</dbReference>
<comment type="caution">
    <text evidence="8">The sequence shown here is derived from an EMBL/GenBank/DDBJ whole genome shotgun (WGS) entry which is preliminary data.</text>
</comment>
<dbReference type="InterPro" id="IPR009003">
    <property type="entry name" value="Peptidase_S1_PA"/>
</dbReference>
<evidence type="ECO:0000256" key="7">
    <source>
        <dbReference type="RuleBase" id="RU366067"/>
    </source>
</evidence>
<evidence type="ECO:0000313" key="9">
    <source>
        <dbReference type="Proteomes" id="UP000321578"/>
    </source>
</evidence>
<dbReference type="GO" id="GO:0008239">
    <property type="term" value="F:dipeptidyl-peptidase activity"/>
    <property type="evidence" value="ECO:0007669"/>
    <property type="project" value="UniProtKB-UniRule"/>
</dbReference>
<dbReference type="EMBL" id="VORO01000007">
    <property type="protein sequence ID" value="TXD89414.1"/>
    <property type="molecule type" value="Genomic_DNA"/>
</dbReference>
<evidence type="ECO:0000256" key="2">
    <source>
        <dbReference type="ARBA" id="ARBA00022438"/>
    </source>
</evidence>
<comment type="function">
    <text evidence="7">Catalyzes the removal of dipeptides from the N-terminus of oligopeptides.</text>
</comment>
<dbReference type="OrthoDB" id="9805367at2"/>
<dbReference type="GO" id="GO:0070009">
    <property type="term" value="F:serine-type aminopeptidase activity"/>
    <property type="evidence" value="ECO:0007669"/>
    <property type="project" value="UniProtKB-UniRule"/>
</dbReference>
<gene>
    <name evidence="8" type="ORF">ESY86_08500</name>
</gene>
<reference evidence="8 9" key="1">
    <citation type="submission" date="2019-08" db="EMBL/GenBank/DDBJ databases">
        <title>Genomes of Subsaximicrobium wynnwilliamsii strains.</title>
        <authorList>
            <person name="Bowman J.P."/>
        </authorList>
    </citation>
    <scope>NUCLEOTIDE SEQUENCE [LARGE SCALE GENOMIC DNA]</scope>
    <source>
        <strain evidence="8 9">2-80-2</strain>
    </source>
</reference>
<keyword evidence="5 7" id="KW-0378">Hydrolase</keyword>
<evidence type="ECO:0000256" key="3">
    <source>
        <dbReference type="ARBA" id="ARBA00022670"/>
    </source>
</evidence>
<evidence type="ECO:0000313" key="8">
    <source>
        <dbReference type="EMBL" id="TXD89414.1"/>
    </source>
</evidence>
<dbReference type="GO" id="GO:0043171">
    <property type="term" value="P:peptide catabolic process"/>
    <property type="evidence" value="ECO:0007669"/>
    <property type="project" value="UniProtKB-UniRule"/>
</dbReference>
<name>A0A5C6ZJC1_9FLAO</name>
<dbReference type="PANTHER" id="PTHR38469:SF1">
    <property type="entry name" value="PERIPLASMIC PEPTIDASE SUBFAMILY S1B"/>
    <property type="match status" value="1"/>
</dbReference>
<comment type="similarity">
    <text evidence="1 7">Belongs to the peptidase S46 family.</text>
</comment>
<dbReference type="GO" id="GO:0006508">
    <property type="term" value="P:proteolysis"/>
    <property type="evidence" value="ECO:0007669"/>
    <property type="project" value="UniProtKB-KW"/>
</dbReference>
<evidence type="ECO:0000256" key="6">
    <source>
        <dbReference type="ARBA" id="ARBA00022825"/>
    </source>
</evidence>
<sequence length="695" mass="79254">MRFLKVIFFFIVVQVSAQQGGMWIPSLLQGMNEDEMQSLGSKLTAQDIYDVNNSSLKDAIGHFNGGCTSEVISPKGLLLTNHHCGFSQIQSHSTLENDYLKDGFWAMSMEEEIPNEGLFVEFIVRIEDVTEAMLAGVTDDLEPRERQSKIDINRNAVVKALNKEDWQDFKIRPFYQGNQYYLFVTERFEDVRLVGAPPSSIGKFGSDTDNWVWPRHTGDFSMFRIYANKDNRPATYSKDNVPYTPKHFLPISLDGIEEGDFTMVFGFPGRTSEYLPAVAIEQITQKVNPSNIAIREAALKVIDANMKVDDQIRIQYASKQARIANAWKKWIGENLGIEKSGAVAIKREFESEFTKALKAQNKEAQYGNLLPEFERLYSEFESVNVRRNNFIEVFLRTNELMQMTFRAYQMEQALQADPDKFETAKSQMENTLKGIHKNYSAKVDQGVFEAVMPLYSKNIPSGIYKKSAFTDLDSALKLLKGDKATVLKNLNDDVAYKYAKPMIAEFYNSLEPEFQRINTQINTLETQYMKALMEVMPEERYFPDANGTLRVTYGKVNGYAPRDAVQYEPVTYLEGVIEKYIPGDYEFDVPEKLLDLYKAKDYGQYADENGKLPICFLGTNHTTGGNSGSPAIDAEGNLVGLNFDRVWEGTMSDIYYDPEICRNIMVDLRYVLFIVDKYAGAKHLIDEMTLVHPKK</sequence>
<dbReference type="PANTHER" id="PTHR38469">
    <property type="entry name" value="PERIPLASMIC PEPTIDASE SUBFAMILY S1B"/>
    <property type="match status" value="1"/>
</dbReference>
<dbReference type="AlphaFoldDB" id="A0A5C6ZJC1"/>
<keyword evidence="3 7" id="KW-0645">Protease</keyword>
<proteinExistence type="inferred from homology"/>
<keyword evidence="6 7" id="KW-0720">Serine protease</keyword>
<dbReference type="RefSeq" id="WP_147086167.1">
    <property type="nucleotide sequence ID" value="NZ_VORM01000006.1"/>
</dbReference>
<dbReference type="Pfam" id="PF10459">
    <property type="entry name" value="Peptidase_S46"/>
    <property type="match status" value="2"/>
</dbReference>